<dbReference type="PANTHER" id="PTHR10285">
    <property type="entry name" value="URIDINE KINASE"/>
    <property type="match status" value="1"/>
</dbReference>
<dbReference type="InterPro" id="IPR003848">
    <property type="entry name" value="DUF218"/>
</dbReference>
<sequence length="360" mass="41485">MLFMMACSIIAADYWVSKDAEGLLYDDIQAIPEKKVGLVLGTSKYLNPKSEHIPNLYFKHRIEAASALFHAGKVQFLLVSGDNRTHDNNEPKDMKNDLIAKGVPEDRIIEDFAGRRTLDSVLRAHDIFGLSSFTIISQPFHNTRAVYLAKAHGMEVIAFNAKKVNFAEAYWRNRIREAFARVKAVLDVIERQERDHPGFRMKKVVIAISGGSCSGKSTLVQALKNHFNHRIAILQQDNYYLSFDHLTISERSELNFDDPSLIDFKLMQQHLHDLISGQIIKQPFYDFKLHLRKEETKEVNSEPIIILDGLHVLGRLEFRDKINLAVFLDVPEEIRIKRRIDRDQKERGRSEISIKKQLHQ</sequence>
<dbReference type="GO" id="GO:0005524">
    <property type="term" value="F:ATP binding"/>
    <property type="evidence" value="ECO:0007669"/>
    <property type="project" value="InterPro"/>
</dbReference>
<proteinExistence type="predicted"/>
<dbReference type="Pfam" id="PF00485">
    <property type="entry name" value="PRK"/>
    <property type="match status" value="1"/>
</dbReference>
<dbReference type="GO" id="GO:0016301">
    <property type="term" value="F:kinase activity"/>
    <property type="evidence" value="ECO:0007669"/>
    <property type="project" value="InterPro"/>
</dbReference>
<evidence type="ECO:0000259" key="2">
    <source>
        <dbReference type="Pfam" id="PF02698"/>
    </source>
</evidence>
<accession>A0A7R8WS85</accession>
<dbReference type="AlphaFoldDB" id="A0A7R8WS85"/>
<dbReference type="SUPFAM" id="SSF52540">
    <property type="entry name" value="P-loop containing nucleoside triphosphate hydrolases"/>
    <property type="match status" value="1"/>
</dbReference>
<dbReference type="OrthoDB" id="10067225at2759"/>
<dbReference type="Pfam" id="PF02698">
    <property type="entry name" value="DUF218"/>
    <property type="match status" value="1"/>
</dbReference>
<name>A0A7R8WS85_9CRUS</name>
<feature type="domain" description="DUF218" evidence="2">
    <location>
        <begin position="38"/>
        <end position="168"/>
    </location>
</feature>
<evidence type="ECO:0000313" key="3">
    <source>
        <dbReference type="EMBL" id="CAD7235864.1"/>
    </source>
</evidence>
<dbReference type="CDD" id="cd06259">
    <property type="entry name" value="YdcF-like"/>
    <property type="match status" value="1"/>
</dbReference>
<reference evidence="3" key="1">
    <citation type="submission" date="2020-11" db="EMBL/GenBank/DDBJ databases">
        <authorList>
            <person name="Tran Van P."/>
        </authorList>
    </citation>
    <scope>NUCLEOTIDE SEQUENCE</scope>
</reference>
<dbReference type="InterPro" id="IPR027417">
    <property type="entry name" value="P-loop_NTPase"/>
</dbReference>
<protein>
    <submittedName>
        <fullName evidence="3">Uncharacterized protein</fullName>
    </submittedName>
</protein>
<feature type="non-terminal residue" evidence="3">
    <location>
        <position position="360"/>
    </location>
</feature>
<evidence type="ECO:0000259" key="1">
    <source>
        <dbReference type="Pfam" id="PF00485"/>
    </source>
</evidence>
<dbReference type="InterPro" id="IPR006083">
    <property type="entry name" value="PRK/URK"/>
</dbReference>
<gene>
    <name evidence="3" type="ORF">CTOB1V02_LOCUS13679</name>
</gene>
<dbReference type="Gene3D" id="3.40.50.300">
    <property type="entry name" value="P-loop containing nucleotide triphosphate hydrolases"/>
    <property type="match status" value="1"/>
</dbReference>
<dbReference type="EMBL" id="OB675088">
    <property type="protein sequence ID" value="CAD7235864.1"/>
    <property type="molecule type" value="Genomic_DNA"/>
</dbReference>
<feature type="domain" description="Phosphoribulokinase/uridine kinase" evidence="1">
    <location>
        <begin position="205"/>
        <end position="358"/>
    </location>
</feature>
<organism evidence="3">
    <name type="scientific">Cyprideis torosa</name>
    <dbReference type="NCBI Taxonomy" id="163714"/>
    <lineage>
        <taxon>Eukaryota</taxon>
        <taxon>Metazoa</taxon>
        <taxon>Ecdysozoa</taxon>
        <taxon>Arthropoda</taxon>
        <taxon>Crustacea</taxon>
        <taxon>Oligostraca</taxon>
        <taxon>Ostracoda</taxon>
        <taxon>Podocopa</taxon>
        <taxon>Podocopida</taxon>
        <taxon>Cytherocopina</taxon>
        <taxon>Cytheroidea</taxon>
        <taxon>Cytherideidae</taxon>
        <taxon>Cyprideis</taxon>
    </lineage>
</organism>
<dbReference type="PRINTS" id="PR00988">
    <property type="entry name" value="URIDINKINASE"/>
</dbReference>